<sequence>MIGEFVAFIQSDFAIRHLSDISKVLYEYQRSSKYYRAKDKFCNYIMETCRIVLNIKSFNSVEQWGDLIQEKAFEIIFQKECLFRQEAKELRERAKELRFEFIPEDVYKKNLGWWKDLGPFRRVYKEFGIQSSDEDLTG</sequence>
<evidence type="ECO:0000313" key="1">
    <source>
        <dbReference type="EMBL" id="EMJ95388.1"/>
    </source>
</evidence>
<protein>
    <submittedName>
        <fullName evidence="1">Uncharacterized protein</fullName>
    </submittedName>
</protein>
<accession>M6D2H9</accession>
<evidence type="ECO:0000313" key="2">
    <source>
        <dbReference type="Proteomes" id="UP000011988"/>
    </source>
</evidence>
<organism evidence="1 2">
    <name type="scientific">Leptospira alstonii serovar Sichuan str. 79601</name>
    <dbReference type="NCBI Taxonomy" id="1218565"/>
    <lineage>
        <taxon>Bacteria</taxon>
        <taxon>Pseudomonadati</taxon>
        <taxon>Spirochaetota</taxon>
        <taxon>Spirochaetia</taxon>
        <taxon>Leptospirales</taxon>
        <taxon>Leptospiraceae</taxon>
        <taxon>Leptospira</taxon>
    </lineage>
</organism>
<reference evidence="1 2" key="1">
    <citation type="submission" date="2013-01" db="EMBL/GenBank/DDBJ databases">
        <authorList>
            <person name="Harkins D.M."/>
            <person name="Durkin A.S."/>
            <person name="Brinkac L.M."/>
            <person name="Haft D.H."/>
            <person name="Selengut J.D."/>
            <person name="Sanka R."/>
            <person name="DePew J."/>
            <person name="Purushe J."/>
            <person name="Galloway R.L."/>
            <person name="Vinetz J.M."/>
            <person name="Sutton G.G."/>
            <person name="Nierman W.C."/>
            <person name="Fouts D.E."/>
        </authorList>
    </citation>
    <scope>NUCLEOTIDE SEQUENCE [LARGE SCALE GENOMIC DNA]</scope>
    <source>
        <strain evidence="1 2">79601</strain>
    </source>
</reference>
<dbReference type="Proteomes" id="UP000011988">
    <property type="component" value="Unassembled WGS sequence"/>
</dbReference>
<dbReference type="PATRIC" id="fig|1218565.3.peg.2054"/>
<dbReference type="AlphaFoldDB" id="M6D2H9"/>
<proteinExistence type="predicted"/>
<name>M6D2H9_9LEPT</name>
<comment type="caution">
    <text evidence="1">The sequence shown here is derived from an EMBL/GenBank/DDBJ whole genome shotgun (WGS) entry which is preliminary data.</text>
</comment>
<gene>
    <name evidence="1" type="ORF">LEP1GSC194_3710</name>
</gene>
<dbReference type="EMBL" id="ANIK01000035">
    <property type="protein sequence ID" value="EMJ95388.1"/>
    <property type="molecule type" value="Genomic_DNA"/>
</dbReference>